<evidence type="ECO:0000313" key="3">
    <source>
        <dbReference type="Proteomes" id="UP000502415"/>
    </source>
</evidence>
<protein>
    <submittedName>
        <fullName evidence="2">DUF2282 domain-containing protein</fullName>
    </submittedName>
</protein>
<feature type="signal peptide" evidence="1">
    <location>
        <begin position="1"/>
        <end position="22"/>
    </location>
</feature>
<gene>
    <name evidence="2" type="ORF">HH212_01445</name>
</gene>
<proteinExistence type="predicted"/>
<reference evidence="2 3" key="1">
    <citation type="submission" date="2020-04" db="EMBL/GenBank/DDBJ databases">
        <title>Genome sequencing of novel species.</title>
        <authorList>
            <person name="Heo J."/>
            <person name="Kim S.-J."/>
            <person name="Kim J.-S."/>
            <person name="Hong S.-B."/>
            <person name="Kwon S.-W."/>
        </authorList>
    </citation>
    <scope>NUCLEOTIDE SEQUENCE [LARGE SCALE GENOMIC DNA]</scope>
    <source>
        <strain evidence="2 3">GN2-R2</strain>
    </source>
</reference>
<dbReference type="Pfam" id="PF10048">
    <property type="entry name" value="DUF2282"/>
    <property type="match status" value="1"/>
</dbReference>
<sequence length="96" mass="9648">MNKRQALVAAALAGVCAANASASGQMDMQQQGGQEKCFGTAKAGQNDCGTAVHGCAGQAGVDNDPAEWKFVAKGTCEKAGGKLAPPQPGKQGKQDK</sequence>
<dbReference type="InterPro" id="IPR018740">
    <property type="entry name" value="DUF2282_membr"/>
</dbReference>
<keyword evidence="1" id="KW-0732">Signal</keyword>
<feature type="chain" id="PRO_5030900409" evidence="1">
    <location>
        <begin position="23"/>
        <end position="96"/>
    </location>
</feature>
<accession>A0A7Z2ZQX3</accession>
<dbReference type="KEGG" id="mfy:HH212_01445"/>
<evidence type="ECO:0000313" key="2">
    <source>
        <dbReference type="EMBL" id="QJD98870.1"/>
    </source>
</evidence>
<name>A0A7Z2ZQX3_9BURK</name>
<evidence type="ECO:0000256" key="1">
    <source>
        <dbReference type="SAM" id="SignalP"/>
    </source>
</evidence>
<organism evidence="2 3">
    <name type="scientific">Massilia forsythiae</name>
    <dbReference type="NCBI Taxonomy" id="2728020"/>
    <lineage>
        <taxon>Bacteria</taxon>
        <taxon>Pseudomonadati</taxon>
        <taxon>Pseudomonadota</taxon>
        <taxon>Betaproteobacteria</taxon>
        <taxon>Burkholderiales</taxon>
        <taxon>Oxalobacteraceae</taxon>
        <taxon>Telluria group</taxon>
        <taxon>Massilia</taxon>
    </lineage>
</organism>
<dbReference type="RefSeq" id="WP_169433767.1">
    <property type="nucleotide sequence ID" value="NZ_CP051685.1"/>
</dbReference>
<dbReference type="EMBL" id="CP051685">
    <property type="protein sequence ID" value="QJD98870.1"/>
    <property type="molecule type" value="Genomic_DNA"/>
</dbReference>
<dbReference type="Proteomes" id="UP000502415">
    <property type="component" value="Chromosome"/>
</dbReference>
<dbReference type="AlphaFoldDB" id="A0A7Z2ZQX3"/>
<keyword evidence="3" id="KW-1185">Reference proteome</keyword>